<dbReference type="Proteomes" id="UP000572837">
    <property type="component" value="Unassembled WGS sequence"/>
</dbReference>
<dbReference type="InterPro" id="IPR025834">
    <property type="entry name" value="TopoI_C_dom"/>
</dbReference>
<dbReference type="GO" id="GO:0003677">
    <property type="term" value="F:DNA binding"/>
    <property type="evidence" value="ECO:0007669"/>
    <property type="project" value="UniProtKB-UniRule"/>
</dbReference>
<feature type="non-terminal residue" evidence="10">
    <location>
        <position position="1"/>
    </location>
</feature>
<evidence type="ECO:0000256" key="3">
    <source>
        <dbReference type="ARBA" id="ARBA00023029"/>
    </source>
</evidence>
<evidence type="ECO:0000256" key="1">
    <source>
        <dbReference type="ARBA" id="ARBA00000213"/>
    </source>
</evidence>
<dbReference type="GO" id="GO:0005694">
    <property type="term" value="C:chromosome"/>
    <property type="evidence" value="ECO:0007669"/>
    <property type="project" value="InterPro"/>
</dbReference>
<feature type="active site" description="O-(3'-phospho-DNA)-tyrosine intermediate" evidence="6">
    <location>
        <position position="447"/>
    </location>
</feature>
<dbReference type="GO" id="GO:0006260">
    <property type="term" value="P:DNA replication"/>
    <property type="evidence" value="ECO:0007669"/>
    <property type="project" value="TreeGrafter"/>
</dbReference>
<dbReference type="SUPFAM" id="SSF56741">
    <property type="entry name" value="Eukaryotic DNA topoisomerase I, N-terminal DNA-binding fragment"/>
    <property type="match status" value="1"/>
</dbReference>
<dbReference type="GO" id="GO:0003917">
    <property type="term" value="F:DNA topoisomerase type I (single strand cut, ATP-independent) activity"/>
    <property type="evidence" value="ECO:0007669"/>
    <property type="project" value="UniProtKB-UniRule"/>
</dbReference>
<evidence type="ECO:0000256" key="4">
    <source>
        <dbReference type="ARBA" id="ARBA00023125"/>
    </source>
</evidence>
<comment type="catalytic activity">
    <reaction evidence="1 6 7">
        <text>ATP-independent breakage of single-stranded DNA, followed by passage and rejoining.</text>
        <dbReference type="EC" id="5.6.2.1"/>
    </reaction>
</comment>
<dbReference type="AlphaFoldDB" id="A0A7L4JDS0"/>
<evidence type="ECO:0000256" key="7">
    <source>
        <dbReference type="RuleBase" id="RU365101"/>
    </source>
</evidence>
<evidence type="ECO:0000256" key="6">
    <source>
        <dbReference type="PROSITE-ProRule" id="PRU01382"/>
    </source>
</evidence>
<keyword evidence="8" id="KW-0175">Coiled coil</keyword>
<keyword evidence="4 6" id="KW-0238">DNA-binding</keyword>
<dbReference type="InterPro" id="IPR013499">
    <property type="entry name" value="TopoI_euk"/>
</dbReference>
<evidence type="ECO:0000256" key="5">
    <source>
        <dbReference type="ARBA" id="ARBA00023235"/>
    </source>
</evidence>
<dbReference type="Gene3D" id="3.90.15.10">
    <property type="entry name" value="Topoisomerase I, Chain A, domain 3"/>
    <property type="match status" value="1"/>
</dbReference>
<evidence type="ECO:0000259" key="9">
    <source>
        <dbReference type="SMART" id="SM00435"/>
    </source>
</evidence>
<dbReference type="SUPFAM" id="SSF46596">
    <property type="entry name" value="Eukaryotic DNA topoisomerase I, dispensable insert domain"/>
    <property type="match status" value="1"/>
</dbReference>
<dbReference type="PRINTS" id="PR00416">
    <property type="entry name" value="EUTPISMRASEI"/>
</dbReference>
<evidence type="ECO:0000313" key="10">
    <source>
        <dbReference type="EMBL" id="NXY38939.1"/>
    </source>
</evidence>
<comment type="similarity">
    <text evidence="2 6 7">Belongs to the type IB topoisomerase family.</text>
</comment>
<dbReference type="SMART" id="SM00435">
    <property type="entry name" value="TOPEUc"/>
    <property type="match status" value="1"/>
</dbReference>
<dbReference type="GO" id="GO:0005634">
    <property type="term" value="C:nucleus"/>
    <property type="evidence" value="ECO:0007669"/>
    <property type="project" value="UniProtKB-ARBA"/>
</dbReference>
<dbReference type="PANTHER" id="PTHR10290">
    <property type="entry name" value="DNA TOPOISOMERASE I"/>
    <property type="match status" value="1"/>
</dbReference>
<dbReference type="FunFam" id="1.10.132.10:FF:000001">
    <property type="entry name" value="DNA topoisomerase I"/>
    <property type="match status" value="1"/>
</dbReference>
<dbReference type="Pfam" id="PF02919">
    <property type="entry name" value="Topoisom_I_N"/>
    <property type="match status" value="1"/>
</dbReference>
<dbReference type="Gene3D" id="1.10.132.10">
    <property type="match status" value="1"/>
</dbReference>
<comment type="function">
    <text evidence="7">Releases the supercoiling and torsional tension of DNA introduced during the DNA replication and transcription by transiently cleaving and rejoining one strand of the DNA duplex. Introduces a single-strand break via transesterification at the specific target site 5'-[CT]CCTTp site in duplex DNA. The scissile phosphodiester is attacked by the catalytic tyrosine of the enzyme, resulting in the formation of a DNA-(3'-phosphotyrosyl)-enzyme intermediate and the expulsion of a 5'-OH DNA strand. The free DNA strand then undergoes passage around the unbroken strand thus removing DNA supercoils. Finally, in the religation step, the DNA 5'-OH attacks the covalent intermediate to expel the active-site tyrosine and restore the DNA phosphodiester backbone.</text>
</comment>
<dbReference type="InterPro" id="IPR051062">
    <property type="entry name" value="Topoisomerase_IB"/>
</dbReference>
<organism evidence="10 11">
    <name type="scientific">Pomatorhinus ruficollis</name>
    <name type="common">streak-breasted scimitar babbler</name>
    <dbReference type="NCBI Taxonomy" id="932028"/>
    <lineage>
        <taxon>Eukaryota</taxon>
        <taxon>Metazoa</taxon>
        <taxon>Chordata</taxon>
        <taxon>Craniata</taxon>
        <taxon>Vertebrata</taxon>
        <taxon>Euteleostomi</taxon>
        <taxon>Archelosauria</taxon>
        <taxon>Archosauria</taxon>
        <taxon>Dinosauria</taxon>
        <taxon>Saurischia</taxon>
        <taxon>Theropoda</taxon>
        <taxon>Coelurosauria</taxon>
        <taxon>Aves</taxon>
        <taxon>Neognathae</taxon>
        <taxon>Neoaves</taxon>
        <taxon>Telluraves</taxon>
        <taxon>Australaves</taxon>
        <taxon>Passeriformes</taxon>
        <taxon>Sylvioidea</taxon>
        <taxon>Timaliidae</taxon>
        <taxon>Pomatorhinus</taxon>
    </lineage>
</organism>
<keyword evidence="5 6" id="KW-0413">Isomerase</keyword>
<reference evidence="10 11" key="1">
    <citation type="submission" date="2020-02" db="EMBL/GenBank/DDBJ databases">
        <title>Bird 10,000 Genomes (B10K) Project - Family phase.</title>
        <authorList>
            <person name="Zhang G."/>
        </authorList>
    </citation>
    <scope>NUCLEOTIDE SEQUENCE [LARGE SCALE GENOMIC DNA]</scope>
    <source>
        <strain evidence="10">B10K-IZ-033-81</strain>
        <tissue evidence="10">Muscle</tissue>
    </source>
</reference>
<dbReference type="Pfam" id="PF14370">
    <property type="entry name" value="Topo_C_assoc"/>
    <property type="match status" value="1"/>
</dbReference>
<gene>
    <name evidence="10" type="primary">Top1mt</name>
    <name evidence="10" type="ORF">PORRUF_R10880</name>
</gene>
<dbReference type="PROSITE" id="PS52038">
    <property type="entry name" value="TOPO_IB_2"/>
    <property type="match status" value="1"/>
</dbReference>
<dbReference type="Pfam" id="PF01028">
    <property type="entry name" value="Topoisom_I"/>
    <property type="match status" value="1"/>
</dbReference>
<dbReference type="PROSITE" id="PS00176">
    <property type="entry name" value="TOPO_IB_1"/>
    <property type="match status" value="1"/>
</dbReference>
<dbReference type="InterPro" id="IPR013500">
    <property type="entry name" value="TopoI_cat_euk"/>
</dbReference>
<feature type="domain" description="DNA topoisomerase I eukaryotic-type" evidence="9">
    <location>
        <begin position="119"/>
        <end position="461"/>
    </location>
</feature>
<name>A0A7L4JDS0_9PASS</name>
<dbReference type="SUPFAM" id="SSF56349">
    <property type="entry name" value="DNA breaking-rejoining enzymes"/>
    <property type="match status" value="1"/>
</dbReference>
<comment type="caution">
    <text evidence="10">The sequence shown here is derived from an EMBL/GenBank/DDBJ whole genome shotgun (WGS) entry which is preliminary data.</text>
</comment>
<dbReference type="InterPro" id="IPR014727">
    <property type="entry name" value="TopoI_cat_a/b-sub_euk"/>
</dbReference>
<dbReference type="GO" id="GO:0042645">
    <property type="term" value="C:mitochondrial nucleoid"/>
    <property type="evidence" value="ECO:0007669"/>
    <property type="project" value="TreeGrafter"/>
</dbReference>
<evidence type="ECO:0000256" key="2">
    <source>
        <dbReference type="ARBA" id="ARBA00006645"/>
    </source>
</evidence>
<dbReference type="InterPro" id="IPR008336">
    <property type="entry name" value="TopoI_DNA-bd_euk"/>
</dbReference>
<proteinExistence type="inferred from homology"/>
<dbReference type="InterPro" id="IPR011010">
    <property type="entry name" value="DNA_brk_join_enz"/>
</dbReference>
<evidence type="ECO:0000313" key="11">
    <source>
        <dbReference type="Proteomes" id="UP000572837"/>
    </source>
</evidence>
<dbReference type="EC" id="5.6.2.1" evidence="7"/>
<dbReference type="PANTHER" id="PTHR10290:SF1">
    <property type="entry name" value="DNA TOPOISOMERASE I, MITOCHONDRIAL"/>
    <property type="match status" value="1"/>
</dbReference>
<dbReference type="GO" id="GO:0006265">
    <property type="term" value="P:DNA topological change"/>
    <property type="evidence" value="ECO:0007669"/>
    <property type="project" value="UniProtKB-UniRule"/>
</dbReference>
<evidence type="ECO:0000256" key="8">
    <source>
        <dbReference type="SAM" id="Coils"/>
    </source>
</evidence>
<dbReference type="Gene3D" id="1.10.10.41">
    <property type="entry name" value="Yeast DNA topoisomerase - domain 1"/>
    <property type="match status" value="1"/>
</dbReference>
<dbReference type="FunFam" id="1.10.10.41:FF:000001">
    <property type="entry name" value="DNA topoisomerase I"/>
    <property type="match status" value="1"/>
</dbReference>
<keyword evidence="11" id="KW-1185">Reference proteome</keyword>
<keyword evidence="3 6" id="KW-0799">Topoisomerase</keyword>
<feature type="non-terminal residue" evidence="10">
    <location>
        <position position="489"/>
    </location>
</feature>
<dbReference type="InterPro" id="IPR001631">
    <property type="entry name" value="TopoI"/>
</dbReference>
<accession>A0A7L4JDS0</accession>
<sequence length="489" mass="57372">FPGKPLKLSLATEEIATFYAKMLDHEYTTKEIFQNNFFHDWRKEMTSEEQEIIKDLDKCDFREIHKYFVDKNEARKALSKEEKQKLKEEADKIQEEYGYCILDGHREKIGNFKTEPPGLFRGRGEHPKMGMLKKRVMPEDVIINCSRWGWNKDEARNGKYPGFPFQGEKDWEKYEVARRLKDVVHTIRAQYRKDWESKEIKKRQRAVALYFIDKLALRAGNEKEEGETADTVGCCSLRVEHIQLHPYLDGQEHVVEFDFLGKDSIRYYNKVFENLKLFMKNKDPTDDLFDQLTTTFLNKHLQHLMDGLTAKVFRTYNASITLQEQLKALTNPEDNVAGKLLSYNRANRAVAILCNHQRSIPKTFARSMQVLQEKIDAKKKQVEEAQAEVKKAEDEFNETKDAKAEANVEKKKKLLKRLEEQLAKLNVQATDKEENKQIALGTSKLNYLDPRISVAWCKKFGIPIERIYNKTQREKFAWAIDMAGEDFEF</sequence>
<feature type="coiled-coil region" evidence="8">
    <location>
        <begin position="368"/>
        <end position="435"/>
    </location>
</feature>
<dbReference type="InterPro" id="IPR018521">
    <property type="entry name" value="TopoIB_AS"/>
</dbReference>
<dbReference type="EMBL" id="VZSW01002642">
    <property type="protein sequence ID" value="NXY38939.1"/>
    <property type="molecule type" value="Genomic_DNA"/>
</dbReference>
<dbReference type="FunFam" id="3.90.15.10:FF:000001">
    <property type="entry name" value="DNA topoisomerase I"/>
    <property type="match status" value="1"/>
</dbReference>
<feature type="coiled-coil region" evidence="8">
    <location>
        <begin position="69"/>
        <end position="96"/>
    </location>
</feature>
<dbReference type="InterPro" id="IPR013034">
    <property type="entry name" value="DNA_topo_DNA_db_N_dom1"/>
</dbReference>
<dbReference type="InterPro" id="IPR014711">
    <property type="entry name" value="TopoI_cat_a-hlx-sub_euk"/>
</dbReference>
<dbReference type="CDD" id="cd00659">
    <property type="entry name" value="Topo_IB_C"/>
    <property type="match status" value="1"/>
</dbReference>
<dbReference type="InterPro" id="IPR036202">
    <property type="entry name" value="TopoI_DNA-bd_euk_N_sf"/>
</dbReference>
<protein>
    <recommendedName>
        <fullName evidence="7">DNA topoisomerase I</fullName>
        <ecNumber evidence="7">5.6.2.1</ecNumber>
    </recommendedName>
    <alternativeName>
        <fullName evidence="7">DNA topoisomerase 1</fullName>
    </alternativeName>
</protein>